<name>A0A6I9QY39_ELAGV</name>
<evidence type="ECO:0000256" key="1">
    <source>
        <dbReference type="ARBA" id="ARBA00023015"/>
    </source>
</evidence>
<dbReference type="PANTHER" id="PTHR31719">
    <property type="entry name" value="NAC TRANSCRIPTION FACTOR 56"/>
    <property type="match status" value="1"/>
</dbReference>
<keyword evidence="7" id="KW-1185">Reference proteome</keyword>
<feature type="compositionally biased region" description="Polar residues" evidence="5">
    <location>
        <begin position="236"/>
        <end position="254"/>
    </location>
</feature>
<feature type="compositionally biased region" description="Basic and acidic residues" evidence="5">
    <location>
        <begin position="214"/>
        <end position="223"/>
    </location>
</feature>
<dbReference type="InParanoid" id="A0A6I9QY39"/>
<dbReference type="InterPro" id="IPR003441">
    <property type="entry name" value="NAC-dom"/>
</dbReference>
<evidence type="ECO:0000256" key="3">
    <source>
        <dbReference type="ARBA" id="ARBA00023163"/>
    </source>
</evidence>
<gene>
    <name evidence="8" type="primary">LOC105041870</name>
</gene>
<evidence type="ECO:0000256" key="5">
    <source>
        <dbReference type="SAM" id="MobiDB-lite"/>
    </source>
</evidence>
<proteinExistence type="predicted"/>
<dbReference type="PROSITE" id="PS51005">
    <property type="entry name" value="NAC"/>
    <property type="match status" value="1"/>
</dbReference>
<feature type="compositionally biased region" description="Polar residues" evidence="5">
    <location>
        <begin position="1"/>
        <end position="11"/>
    </location>
</feature>
<feature type="region of interest" description="Disordered" evidence="5">
    <location>
        <begin position="189"/>
        <end position="260"/>
    </location>
</feature>
<accession>A0A6I9QY39</accession>
<keyword evidence="2" id="KW-0238">DNA-binding</keyword>
<dbReference type="InterPro" id="IPR036093">
    <property type="entry name" value="NAC_dom_sf"/>
</dbReference>
<keyword evidence="4" id="KW-0539">Nucleus</keyword>
<feature type="domain" description="NAC" evidence="6">
    <location>
        <begin position="35"/>
        <end position="188"/>
    </location>
</feature>
<dbReference type="GO" id="GO:0006355">
    <property type="term" value="P:regulation of DNA-templated transcription"/>
    <property type="evidence" value="ECO:0007669"/>
    <property type="project" value="InterPro"/>
</dbReference>
<dbReference type="SUPFAM" id="SSF101941">
    <property type="entry name" value="NAC domain"/>
    <property type="match status" value="1"/>
</dbReference>
<dbReference type="GeneID" id="105041870"/>
<evidence type="ECO:0000259" key="6">
    <source>
        <dbReference type="PROSITE" id="PS51005"/>
    </source>
</evidence>
<evidence type="ECO:0000256" key="4">
    <source>
        <dbReference type="ARBA" id="ARBA00023242"/>
    </source>
</evidence>
<dbReference type="RefSeq" id="XP_010917234.1">
    <property type="nucleotide sequence ID" value="XM_010918932.1"/>
</dbReference>
<feature type="region of interest" description="Disordered" evidence="5">
    <location>
        <begin position="1"/>
        <end position="38"/>
    </location>
</feature>
<dbReference type="KEGG" id="egu:105041870"/>
<evidence type="ECO:0000256" key="2">
    <source>
        <dbReference type="ARBA" id="ARBA00023125"/>
    </source>
</evidence>
<dbReference type="OrthoDB" id="10484352at2759"/>
<sequence>MADSMASNPESSMDKGNEEEEDIVIDTRQGPDSRFPPGYRFNPRDDELILHYLRRKIANEPLLYDVFNDVNLYEYHPATLVEKFKHCGDNRWYFFTPRDRKYPNGIRPNRKTVDGYWKATGVEKKIIHDGEQIGVRKALVFYTGKAGKGSKTDWIMYEYINQDRSNRPRRPDGTMKLDDWVLCTIQKKRGADEDTGGEPEEPTQAQQASTSQSREQKQPRADEENSGEPEGPPKAQQATTSRSTEKPGTSQVQQIPHDGREVEPLDYQVIHNNNGSHVNYYDMDGHANYNTGSVTQAPSMSLPNDFTGFISSDDIGDHHPSAQNFQQDILNPSMRSIDLGYQLGQTPEFGFENQQMISESLYPSPPEDPLDQRFSKNRDIIQIKHINIHSHIYCLSLNSALDVYAIFEGMIG</sequence>
<dbReference type="GO" id="GO:0003677">
    <property type="term" value="F:DNA binding"/>
    <property type="evidence" value="ECO:0007669"/>
    <property type="project" value="UniProtKB-KW"/>
</dbReference>
<feature type="compositionally biased region" description="Low complexity" evidence="5">
    <location>
        <begin position="203"/>
        <end position="213"/>
    </location>
</feature>
<dbReference type="AlphaFoldDB" id="A0A6I9QY39"/>
<reference evidence="8" key="1">
    <citation type="submission" date="2025-08" db="UniProtKB">
        <authorList>
            <consortium name="RefSeq"/>
        </authorList>
    </citation>
    <scope>IDENTIFICATION</scope>
</reference>
<evidence type="ECO:0000313" key="7">
    <source>
        <dbReference type="Proteomes" id="UP000504607"/>
    </source>
</evidence>
<evidence type="ECO:0000313" key="8">
    <source>
        <dbReference type="RefSeq" id="XP_010917234.1"/>
    </source>
</evidence>
<keyword evidence="1" id="KW-0805">Transcription regulation</keyword>
<keyword evidence="3" id="KW-0804">Transcription</keyword>
<dbReference type="Pfam" id="PF02365">
    <property type="entry name" value="NAM"/>
    <property type="match status" value="1"/>
</dbReference>
<organism evidence="7 8">
    <name type="scientific">Elaeis guineensis var. tenera</name>
    <name type="common">Oil palm</name>
    <dbReference type="NCBI Taxonomy" id="51953"/>
    <lineage>
        <taxon>Eukaryota</taxon>
        <taxon>Viridiplantae</taxon>
        <taxon>Streptophyta</taxon>
        <taxon>Embryophyta</taxon>
        <taxon>Tracheophyta</taxon>
        <taxon>Spermatophyta</taxon>
        <taxon>Magnoliopsida</taxon>
        <taxon>Liliopsida</taxon>
        <taxon>Arecaceae</taxon>
        <taxon>Arecoideae</taxon>
        <taxon>Cocoseae</taxon>
        <taxon>Elaeidinae</taxon>
        <taxon>Elaeis</taxon>
    </lineage>
</organism>
<dbReference type="Gene3D" id="2.170.150.80">
    <property type="entry name" value="NAC domain"/>
    <property type="match status" value="1"/>
</dbReference>
<protein>
    <submittedName>
        <fullName evidence="8">NAC domain-containing protein 1-like</fullName>
    </submittedName>
</protein>
<dbReference type="Proteomes" id="UP000504607">
    <property type="component" value="Chromosome 3"/>
</dbReference>
<dbReference type="PANTHER" id="PTHR31719:SF94">
    <property type="entry name" value="PROTEIN ATAF2"/>
    <property type="match status" value="1"/>
</dbReference>